<dbReference type="HOGENOM" id="CLU_717883_0_0_1"/>
<proteinExistence type="predicted"/>
<dbReference type="EMBL" id="KN833014">
    <property type="protein sequence ID" value="KIM78734.1"/>
    <property type="molecule type" value="Genomic_DNA"/>
</dbReference>
<evidence type="ECO:0000313" key="2">
    <source>
        <dbReference type="Proteomes" id="UP000054166"/>
    </source>
</evidence>
<dbReference type="InterPro" id="IPR041078">
    <property type="entry name" value="Plavaka"/>
</dbReference>
<dbReference type="STRING" id="765440.A0A0C3FG02"/>
<reference evidence="2" key="2">
    <citation type="submission" date="2015-01" db="EMBL/GenBank/DDBJ databases">
        <title>Evolutionary Origins and Diversification of the Mycorrhizal Mutualists.</title>
        <authorList>
            <consortium name="DOE Joint Genome Institute"/>
            <consortium name="Mycorrhizal Genomics Consortium"/>
            <person name="Kohler A."/>
            <person name="Kuo A."/>
            <person name="Nagy L.G."/>
            <person name="Floudas D."/>
            <person name="Copeland A."/>
            <person name="Barry K.W."/>
            <person name="Cichocki N."/>
            <person name="Veneault-Fourrey C."/>
            <person name="LaButti K."/>
            <person name="Lindquist E.A."/>
            <person name="Lipzen A."/>
            <person name="Lundell T."/>
            <person name="Morin E."/>
            <person name="Murat C."/>
            <person name="Riley R."/>
            <person name="Ohm R."/>
            <person name="Sun H."/>
            <person name="Tunlid A."/>
            <person name="Henrissat B."/>
            <person name="Grigoriev I.V."/>
            <person name="Hibbett D.S."/>
            <person name="Martin F."/>
        </authorList>
    </citation>
    <scope>NUCLEOTIDE SEQUENCE [LARGE SCALE GENOMIC DNA]</scope>
    <source>
        <strain evidence="2">F 1598</strain>
    </source>
</reference>
<dbReference type="InParanoid" id="A0A0C3FG02"/>
<name>A0A0C3FG02_PILCF</name>
<accession>A0A0C3FG02</accession>
<dbReference type="Pfam" id="PF18759">
    <property type="entry name" value="Plavaka"/>
    <property type="match status" value="1"/>
</dbReference>
<gene>
    <name evidence="1" type="ORF">PILCRDRAFT_10954</name>
</gene>
<organism evidence="1 2">
    <name type="scientific">Piloderma croceum (strain F 1598)</name>
    <dbReference type="NCBI Taxonomy" id="765440"/>
    <lineage>
        <taxon>Eukaryota</taxon>
        <taxon>Fungi</taxon>
        <taxon>Dikarya</taxon>
        <taxon>Basidiomycota</taxon>
        <taxon>Agaricomycotina</taxon>
        <taxon>Agaricomycetes</taxon>
        <taxon>Agaricomycetidae</taxon>
        <taxon>Atheliales</taxon>
        <taxon>Atheliaceae</taxon>
        <taxon>Piloderma</taxon>
    </lineage>
</organism>
<dbReference type="OrthoDB" id="3267882at2759"/>
<protein>
    <submittedName>
        <fullName evidence="1">Uncharacterized protein</fullName>
    </submittedName>
</protein>
<evidence type="ECO:0000313" key="1">
    <source>
        <dbReference type="EMBL" id="KIM78734.1"/>
    </source>
</evidence>
<keyword evidence="2" id="KW-1185">Reference proteome</keyword>
<dbReference type="Proteomes" id="UP000054166">
    <property type="component" value="Unassembled WGS sequence"/>
</dbReference>
<sequence>MSHDVTALNRLTKVSAPDNCPCTGHMAHEVLTGPANRPSQLEEGEIWVEYHPASGKSPEILRPQDVVQCVAPVMPYDTTTHPWHPFRTRADFEQAELFLRYDCTDSYINGQLKLIHSSSPLGHNITLESAKEMHTTLAQIPRIEHLPGFKTVDFEVPYPKQKAQDKNLQDRICLYPERRYMRRPGPAGGIMRLWEEYSSGDDWWDVQTHIGPDNVIIYLQLYIDSTHVTSFGNVKYWGVFLWIRNVPKADRNDQGGRGRAVLIAYLPSVVGFKEDSSSKLALHRAEVYHTALGIVFANLELPAEHGTIFKFRDTFQSGIPIFMVVSADYKEMYAVVAAFMINEAYGYSQGSHLRDIGLQKLISVPDMSRSEGQTVRPWSYMARKD</sequence>
<reference evidence="1 2" key="1">
    <citation type="submission" date="2014-04" db="EMBL/GenBank/DDBJ databases">
        <authorList>
            <consortium name="DOE Joint Genome Institute"/>
            <person name="Kuo A."/>
            <person name="Tarkka M."/>
            <person name="Buscot F."/>
            <person name="Kohler A."/>
            <person name="Nagy L.G."/>
            <person name="Floudas D."/>
            <person name="Copeland A."/>
            <person name="Barry K.W."/>
            <person name="Cichocki N."/>
            <person name="Veneault-Fourrey C."/>
            <person name="LaButti K."/>
            <person name="Lindquist E.A."/>
            <person name="Lipzen A."/>
            <person name="Lundell T."/>
            <person name="Morin E."/>
            <person name="Murat C."/>
            <person name="Sun H."/>
            <person name="Tunlid A."/>
            <person name="Henrissat B."/>
            <person name="Grigoriev I.V."/>
            <person name="Hibbett D.S."/>
            <person name="Martin F."/>
            <person name="Nordberg H.P."/>
            <person name="Cantor M.N."/>
            <person name="Hua S.X."/>
        </authorList>
    </citation>
    <scope>NUCLEOTIDE SEQUENCE [LARGE SCALE GENOMIC DNA]</scope>
    <source>
        <strain evidence="1 2">F 1598</strain>
    </source>
</reference>
<dbReference type="AlphaFoldDB" id="A0A0C3FG02"/>